<dbReference type="SUPFAM" id="SSF53850">
    <property type="entry name" value="Periplasmic binding protein-like II"/>
    <property type="match status" value="1"/>
</dbReference>
<proteinExistence type="predicted"/>
<dbReference type="InterPro" id="IPR006311">
    <property type="entry name" value="TAT_signal"/>
</dbReference>
<comment type="caution">
    <text evidence="1">The sequence shown here is derived from an EMBL/GenBank/DDBJ whole genome shotgun (WGS) entry which is preliminary data.</text>
</comment>
<dbReference type="Pfam" id="PF16868">
    <property type="entry name" value="NMT1_3"/>
    <property type="match status" value="1"/>
</dbReference>
<organism evidence="1 2">
    <name type="scientific">Nocardioides flavescens</name>
    <dbReference type="NCBI Taxonomy" id="2691959"/>
    <lineage>
        <taxon>Bacteria</taxon>
        <taxon>Bacillati</taxon>
        <taxon>Actinomycetota</taxon>
        <taxon>Actinomycetes</taxon>
        <taxon>Propionibacteriales</taxon>
        <taxon>Nocardioidaceae</taxon>
        <taxon>Nocardioides</taxon>
    </lineage>
</organism>
<name>A0A6L7EU29_9ACTN</name>
<keyword evidence="2" id="KW-1185">Reference proteome</keyword>
<dbReference type="PANTHER" id="PTHR42941:SF1">
    <property type="entry name" value="SLL1037 PROTEIN"/>
    <property type="match status" value="1"/>
</dbReference>
<evidence type="ECO:0000313" key="1">
    <source>
        <dbReference type="EMBL" id="MXG90200.1"/>
    </source>
</evidence>
<accession>A0A6L7EU29</accession>
<dbReference type="EMBL" id="WUEK01000006">
    <property type="protein sequence ID" value="MXG90200.1"/>
    <property type="molecule type" value="Genomic_DNA"/>
</dbReference>
<dbReference type="PANTHER" id="PTHR42941">
    <property type="entry name" value="SLL1037 PROTEIN"/>
    <property type="match status" value="1"/>
</dbReference>
<dbReference type="NCBIfam" id="TIGR02122">
    <property type="entry name" value="TRAP_TAXI"/>
    <property type="match status" value="1"/>
</dbReference>
<dbReference type="RefSeq" id="WP_160878126.1">
    <property type="nucleotide sequence ID" value="NZ_WUEK01000006.1"/>
</dbReference>
<gene>
    <name evidence="1" type="ORF">GRQ65_11630</name>
</gene>
<evidence type="ECO:0000313" key="2">
    <source>
        <dbReference type="Proteomes" id="UP000473325"/>
    </source>
</evidence>
<dbReference type="Proteomes" id="UP000473325">
    <property type="component" value="Unassembled WGS sequence"/>
</dbReference>
<reference evidence="1 2" key="1">
    <citation type="submission" date="2019-12" db="EMBL/GenBank/DDBJ databases">
        <authorList>
            <person name="Kun Z."/>
        </authorList>
    </citation>
    <scope>NUCLEOTIDE SEQUENCE [LARGE SCALE GENOMIC DNA]</scope>
    <source>
        <strain evidence="1 2">YIM 123512</strain>
    </source>
</reference>
<dbReference type="InterPro" id="IPR011852">
    <property type="entry name" value="TRAP_TAXI"/>
</dbReference>
<dbReference type="AlphaFoldDB" id="A0A6L7EU29"/>
<dbReference type="Gene3D" id="3.40.190.10">
    <property type="entry name" value="Periplasmic binding protein-like II"/>
    <property type="match status" value="2"/>
</dbReference>
<dbReference type="PROSITE" id="PS51318">
    <property type="entry name" value="TAT"/>
    <property type="match status" value="1"/>
</dbReference>
<protein>
    <submittedName>
        <fullName evidence="1">TAXI family TRAP transporter solute-binding subunit</fullName>
    </submittedName>
</protein>
<sequence>MRLDRRTLLRGTGAAGLVLGLGAATAVGADRRSAGSGVTTDLTVAGGELYGSFTRFARLLAGELRGREAVGRVSVTSSAGSVANLALLRSGEADLALALADSLAGDPTGIAAVARLYQTTLHCLVRADSPIRSVVDLSGRTIAVGLPGSGTEETARRLLCPRVDLALRAATQTDGAIALAGGRVDAMLWWGGQPSPELASLSRTHPLRAIDLGDLVDAEVGAGSAYQSVRLPSDVWGQADDVRTAGVAVLLLCRTGLGDDAVRTVVDTLFTAKAQLVPQPSGGLQYLAPASLIDTFPADLHPAAVARYRQRHG</sequence>